<dbReference type="Proteomes" id="UP001304340">
    <property type="component" value="Chromosome"/>
</dbReference>
<feature type="compositionally biased region" description="Basic and acidic residues" evidence="9">
    <location>
        <begin position="373"/>
        <end position="399"/>
    </location>
</feature>
<evidence type="ECO:0000256" key="1">
    <source>
        <dbReference type="ARBA" id="ARBA00004651"/>
    </source>
</evidence>
<evidence type="ECO:0000313" key="11">
    <source>
        <dbReference type="EMBL" id="WPF81483.1"/>
    </source>
</evidence>
<feature type="transmembrane region" description="Helical" evidence="10">
    <location>
        <begin position="71"/>
        <end position="93"/>
    </location>
</feature>
<evidence type="ECO:0000256" key="5">
    <source>
        <dbReference type="ARBA" id="ARBA00022692"/>
    </source>
</evidence>
<dbReference type="GO" id="GO:0005886">
    <property type="term" value="C:plasma membrane"/>
    <property type="evidence" value="ECO:0007669"/>
    <property type="project" value="UniProtKB-SubCell"/>
</dbReference>
<evidence type="ECO:0000256" key="8">
    <source>
        <dbReference type="RuleBase" id="RU000477"/>
    </source>
</evidence>
<keyword evidence="6 10" id="KW-1133">Transmembrane helix</keyword>
<proteinExistence type="inferred from homology"/>
<keyword evidence="4" id="KW-1003">Cell membrane</keyword>
<dbReference type="RefSeq" id="WP_319156025.1">
    <property type="nucleotide sequence ID" value="NZ_CP138359.1"/>
</dbReference>
<keyword evidence="12" id="KW-1185">Reference proteome</keyword>
<dbReference type="Gene3D" id="1.20.1080.10">
    <property type="entry name" value="Glycerol uptake facilitator protein"/>
    <property type="match status" value="1"/>
</dbReference>
<evidence type="ECO:0000313" key="12">
    <source>
        <dbReference type="Proteomes" id="UP001304340"/>
    </source>
</evidence>
<dbReference type="InterPro" id="IPR000425">
    <property type="entry name" value="MIP"/>
</dbReference>
<evidence type="ECO:0000256" key="9">
    <source>
        <dbReference type="SAM" id="MobiDB-lite"/>
    </source>
</evidence>
<dbReference type="GO" id="GO:0015250">
    <property type="term" value="F:water channel activity"/>
    <property type="evidence" value="ECO:0007669"/>
    <property type="project" value="TreeGrafter"/>
</dbReference>
<dbReference type="PANTHER" id="PTHR19139:SF199">
    <property type="entry name" value="MIP17260P"/>
    <property type="match status" value="1"/>
</dbReference>
<evidence type="ECO:0000256" key="7">
    <source>
        <dbReference type="ARBA" id="ARBA00023136"/>
    </source>
</evidence>
<evidence type="ECO:0000256" key="3">
    <source>
        <dbReference type="ARBA" id="ARBA00022448"/>
    </source>
</evidence>
<feature type="transmembrane region" description="Helical" evidence="10">
    <location>
        <begin position="276"/>
        <end position="298"/>
    </location>
</feature>
<accession>A0AAF1C3W5</accession>
<feature type="compositionally biased region" description="Low complexity" evidence="9">
    <location>
        <begin position="406"/>
        <end position="421"/>
    </location>
</feature>
<dbReference type="PANTHER" id="PTHR19139">
    <property type="entry name" value="AQUAPORIN TRANSPORTER"/>
    <property type="match status" value="1"/>
</dbReference>
<sequence length="432" mass="43913">MSHDAHAPTTITETVTVQTAVDDPTTVAAPKPTSLAAVAGAELFGSFLFVFVGLGAALYATTQGLSTFEVALAYGIALMGALAAVGHVSGGHFNPAVTLGATLAGRTSWRRLPVYWVSQVVGAVAGAAALFAALPASFASESSAYTTLRDFFSTTANGYGVHSAAYRAAETAFYTPYLAQGATRAQVDEAITAGQLAAPTLPSFGTIEVVIFEVVLTALFVGIFLAVTDRRVRSRMVPVVLGLSFAALLVVASPMSNGSLNPARSIAAAVFSDGWAFSQLWVFLVAPLAGAAIAALFYRGFASGPTALSAAVATGMRDEIAVEEEAADAQARDSLFDRPATTDERDAADAGAAVTAVVVEKTVVVEKVDGAAKGDAAPKTDDAAKVDGAEKGAAAEKADGVSTDKASTGTETTAETSTSHEPTADESSADKA</sequence>
<protein>
    <submittedName>
        <fullName evidence="11">Aquaporin</fullName>
    </submittedName>
</protein>
<feature type="transmembrane region" description="Helical" evidence="10">
    <location>
        <begin position="239"/>
        <end position="256"/>
    </location>
</feature>
<evidence type="ECO:0000256" key="6">
    <source>
        <dbReference type="ARBA" id="ARBA00022989"/>
    </source>
</evidence>
<evidence type="ECO:0000256" key="4">
    <source>
        <dbReference type="ARBA" id="ARBA00022475"/>
    </source>
</evidence>
<feature type="transmembrane region" description="Helical" evidence="10">
    <location>
        <begin position="35"/>
        <end position="59"/>
    </location>
</feature>
<dbReference type="InterPro" id="IPR034294">
    <property type="entry name" value="Aquaporin_transptr"/>
</dbReference>
<feature type="region of interest" description="Disordered" evidence="9">
    <location>
        <begin position="373"/>
        <end position="432"/>
    </location>
</feature>
<feature type="transmembrane region" description="Helical" evidence="10">
    <location>
        <begin position="209"/>
        <end position="227"/>
    </location>
</feature>
<evidence type="ECO:0000256" key="2">
    <source>
        <dbReference type="ARBA" id="ARBA00006175"/>
    </source>
</evidence>
<reference evidence="12" key="1">
    <citation type="submission" date="2023-11" db="EMBL/GenBank/DDBJ databases">
        <authorList>
            <person name="Helweg L.P."/>
            <person name="Kiel A."/>
            <person name="Hitz F."/>
            <person name="Ruckert-Reed C."/>
            <person name="Busche T."/>
            <person name="Kaltschmidt B."/>
            <person name="Kaltschmidt C."/>
        </authorList>
    </citation>
    <scope>NUCLEOTIDE SEQUENCE [LARGE SCALE GENOMIC DNA]</scope>
    <source>
        <strain evidence="12">4.1</strain>
    </source>
</reference>
<evidence type="ECO:0000256" key="10">
    <source>
        <dbReference type="SAM" id="Phobius"/>
    </source>
</evidence>
<dbReference type="PRINTS" id="PR00783">
    <property type="entry name" value="MINTRINSICP"/>
</dbReference>
<comment type="similarity">
    <text evidence="2 8">Belongs to the MIP/aquaporin (TC 1.A.8) family.</text>
</comment>
<gene>
    <name evidence="11" type="ORF">SANBI_002779</name>
</gene>
<dbReference type="KEGG" id="sbil:SANBI_002779"/>
<organism evidence="11 12">
    <name type="scientific">Sanguibacter biliveldensis</name>
    <dbReference type="NCBI Taxonomy" id="3030830"/>
    <lineage>
        <taxon>Bacteria</taxon>
        <taxon>Bacillati</taxon>
        <taxon>Actinomycetota</taxon>
        <taxon>Actinomycetes</taxon>
        <taxon>Micrococcales</taxon>
        <taxon>Sanguibacteraceae</taxon>
        <taxon>Sanguibacter</taxon>
    </lineage>
</organism>
<dbReference type="PROSITE" id="PS00221">
    <property type="entry name" value="MIP"/>
    <property type="match status" value="1"/>
</dbReference>
<feature type="compositionally biased region" description="Basic and acidic residues" evidence="9">
    <location>
        <begin position="330"/>
        <end position="348"/>
    </location>
</feature>
<dbReference type="InterPro" id="IPR023271">
    <property type="entry name" value="Aquaporin-like"/>
</dbReference>
<dbReference type="InterPro" id="IPR022357">
    <property type="entry name" value="MIP_CS"/>
</dbReference>
<feature type="region of interest" description="Disordered" evidence="9">
    <location>
        <begin position="324"/>
        <end position="350"/>
    </location>
</feature>
<dbReference type="EMBL" id="CP138359">
    <property type="protein sequence ID" value="WPF81483.1"/>
    <property type="molecule type" value="Genomic_DNA"/>
</dbReference>
<dbReference type="AlphaFoldDB" id="A0AAF1C3W5"/>
<keyword evidence="3 8" id="KW-0813">Transport</keyword>
<dbReference type="Pfam" id="PF00230">
    <property type="entry name" value="MIP"/>
    <property type="match status" value="1"/>
</dbReference>
<dbReference type="SUPFAM" id="SSF81338">
    <property type="entry name" value="Aquaporin-like"/>
    <property type="match status" value="1"/>
</dbReference>
<comment type="subcellular location">
    <subcellularLocation>
        <location evidence="1">Cell membrane</location>
        <topology evidence="1">Multi-pass membrane protein</topology>
    </subcellularLocation>
</comment>
<keyword evidence="5 8" id="KW-0812">Transmembrane</keyword>
<keyword evidence="7 10" id="KW-0472">Membrane</keyword>
<name>A0AAF1C3W5_9MICO</name>
<feature type="transmembrane region" description="Helical" evidence="10">
    <location>
        <begin position="114"/>
        <end position="134"/>
    </location>
</feature>